<organism evidence="2 3">
    <name type="scientific">Clostridium cellulovorans (strain ATCC 35296 / DSM 3052 / OCM 3 / 743B)</name>
    <dbReference type="NCBI Taxonomy" id="573061"/>
    <lineage>
        <taxon>Bacteria</taxon>
        <taxon>Bacillati</taxon>
        <taxon>Bacillota</taxon>
        <taxon>Clostridia</taxon>
        <taxon>Eubacteriales</taxon>
        <taxon>Clostridiaceae</taxon>
        <taxon>Clostridium</taxon>
    </lineage>
</organism>
<dbReference type="NCBIfam" id="TIGR02893">
    <property type="entry name" value="spore_yabQ"/>
    <property type="match status" value="1"/>
</dbReference>
<dbReference type="HOGENOM" id="CLU_113225_4_0_9"/>
<dbReference type="InterPro" id="IPR019074">
    <property type="entry name" value="YabQ"/>
</dbReference>
<dbReference type="Proteomes" id="UP000002730">
    <property type="component" value="Chromosome"/>
</dbReference>
<feature type="transmembrane region" description="Helical" evidence="1">
    <location>
        <begin position="6"/>
        <end position="29"/>
    </location>
</feature>
<keyword evidence="1" id="KW-1133">Transmembrane helix</keyword>
<keyword evidence="3" id="KW-1185">Reference proteome</keyword>
<dbReference type="AlphaFoldDB" id="D9SXG1"/>
<gene>
    <name evidence="2" type="ordered locus">Clocel_3794</name>
</gene>
<sequence length="129" mass="15290">MLLKWNYQLIILLSSFLTGMIMGIMYDVYRVLRGLNNKNKIVTAIEDVLFWIFASSIAFVFLLFTNYAILGPYAYMYIALGLYIYLRYVSKIMIKFNYRCYLALGKVLRITINYAKYPFQLLLENKKKN</sequence>
<name>D9SXG1_CLOC7</name>
<keyword evidence="1" id="KW-0812">Transmembrane</keyword>
<feature type="transmembrane region" description="Helical" evidence="1">
    <location>
        <begin position="41"/>
        <end position="64"/>
    </location>
</feature>
<dbReference type="STRING" id="573061.Clocel_3794"/>
<keyword evidence="1" id="KW-0472">Membrane</keyword>
<evidence type="ECO:0000256" key="1">
    <source>
        <dbReference type="SAM" id="Phobius"/>
    </source>
</evidence>
<proteinExistence type="predicted"/>
<dbReference type="Pfam" id="PF09578">
    <property type="entry name" value="Spore_YabQ"/>
    <property type="match status" value="1"/>
</dbReference>
<feature type="transmembrane region" description="Helical" evidence="1">
    <location>
        <begin position="70"/>
        <end position="89"/>
    </location>
</feature>
<reference evidence="2 3" key="1">
    <citation type="submission" date="2010-08" db="EMBL/GenBank/DDBJ databases">
        <title>Complete sequence of Clostridium cellulovorans 743B.</title>
        <authorList>
            <consortium name="US DOE Joint Genome Institute"/>
            <person name="Lucas S."/>
            <person name="Copeland A."/>
            <person name="Lapidus A."/>
            <person name="Cheng J.-F."/>
            <person name="Bruce D."/>
            <person name="Goodwin L."/>
            <person name="Pitluck S."/>
            <person name="Chertkov O."/>
            <person name="Detter J.C."/>
            <person name="Han C."/>
            <person name="Tapia R."/>
            <person name="Land M."/>
            <person name="Hauser L."/>
            <person name="Chang Y.-J."/>
            <person name="Jeffries C."/>
            <person name="Kyrpides N."/>
            <person name="Ivanova N."/>
            <person name="Mikhailova N."/>
            <person name="Hemme C.L."/>
            <person name="Woyke T."/>
        </authorList>
    </citation>
    <scope>NUCLEOTIDE SEQUENCE [LARGE SCALE GENOMIC DNA]</scope>
    <source>
        <strain evidence="3">ATCC 35296 / DSM 3052 / OCM 3 / 743B</strain>
    </source>
</reference>
<dbReference type="KEGG" id="ccb:Clocel_3794"/>
<evidence type="ECO:0000313" key="3">
    <source>
        <dbReference type="Proteomes" id="UP000002730"/>
    </source>
</evidence>
<dbReference type="EMBL" id="CP002160">
    <property type="protein sequence ID" value="ADL53464.1"/>
    <property type="molecule type" value="Genomic_DNA"/>
</dbReference>
<accession>D9SXG1</accession>
<evidence type="ECO:0000313" key="2">
    <source>
        <dbReference type="EMBL" id="ADL53464.1"/>
    </source>
</evidence>
<protein>
    <submittedName>
        <fullName evidence="2">Spore cortex biosynthesis protein YabQ</fullName>
    </submittedName>
</protein>
<dbReference type="OrthoDB" id="1685240at2"/>
<dbReference type="eggNOG" id="ENOG50339JQ">
    <property type="taxonomic scope" value="Bacteria"/>
</dbReference>
<dbReference type="RefSeq" id="WP_010073804.1">
    <property type="nucleotide sequence ID" value="NC_014393.1"/>
</dbReference>